<evidence type="ECO:0000313" key="2">
    <source>
        <dbReference type="Proteomes" id="UP000649617"/>
    </source>
</evidence>
<gene>
    <name evidence="1" type="ORF">SPIL2461_LOCUS11028</name>
</gene>
<dbReference type="OrthoDB" id="428620at2759"/>
<sequence>EILDYLQPWRNMDATGSMQLPHPALVVPEMLASGNGDQDKQNCLQMMLWLQNYFGKRGLAFKGLDHSSQDIVNIVNSDLSEATDNNDTVKVSLASFDVRVPVDGLPSCLDWLTVVESMLLGGVDFAREPLSANYGKSAGQVGMFELDIVKGYTKLSACLFIVLIASSSDLETDWEKLLALQNVLDKCVQVPVRMSFRMTRSGINLQNLLLSYRGSERQPPSIITLSLRLADNVAEGVFPRDYDANQKLASVIEDFHACPGMLSKWNLDDTKRKAVMNFIQGTSPGSREVIAKHLHA</sequence>
<organism evidence="1 2">
    <name type="scientific">Symbiodinium pilosum</name>
    <name type="common">Dinoflagellate</name>
    <dbReference type="NCBI Taxonomy" id="2952"/>
    <lineage>
        <taxon>Eukaryota</taxon>
        <taxon>Sar</taxon>
        <taxon>Alveolata</taxon>
        <taxon>Dinophyceae</taxon>
        <taxon>Suessiales</taxon>
        <taxon>Symbiodiniaceae</taxon>
        <taxon>Symbiodinium</taxon>
    </lineage>
</organism>
<dbReference type="EMBL" id="CAJNIZ010021294">
    <property type="protein sequence ID" value="CAE7450420.1"/>
    <property type="molecule type" value="Genomic_DNA"/>
</dbReference>
<evidence type="ECO:0000313" key="1">
    <source>
        <dbReference type="EMBL" id="CAE7450420.1"/>
    </source>
</evidence>
<name>A0A812RNZ0_SYMPI</name>
<feature type="non-terminal residue" evidence="1">
    <location>
        <position position="1"/>
    </location>
</feature>
<dbReference type="AlphaFoldDB" id="A0A812RNZ0"/>
<reference evidence="1" key="1">
    <citation type="submission" date="2021-02" db="EMBL/GenBank/DDBJ databases">
        <authorList>
            <person name="Dougan E. K."/>
            <person name="Rhodes N."/>
            <person name="Thang M."/>
            <person name="Chan C."/>
        </authorList>
    </citation>
    <scope>NUCLEOTIDE SEQUENCE</scope>
</reference>
<comment type="caution">
    <text evidence="1">The sequence shown here is derived from an EMBL/GenBank/DDBJ whole genome shotgun (WGS) entry which is preliminary data.</text>
</comment>
<protein>
    <submittedName>
        <fullName evidence="1">Uncharacterized protein</fullName>
    </submittedName>
</protein>
<keyword evidence="2" id="KW-1185">Reference proteome</keyword>
<accession>A0A812RNZ0</accession>
<feature type="non-terminal residue" evidence="1">
    <location>
        <position position="296"/>
    </location>
</feature>
<proteinExistence type="predicted"/>
<dbReference type="Proteomes" id="UP000649617">
    <property type="component" value="Unassembled WGS sequence"/>
</dbReference>